<sequence length="171" mass="18274">MRLIGLAALCLASCTAAPVADPPPSPASSIGEVSAEVNSWGVTLREWTVEGDGAVKHVSGLKVGVDPNGTMLETRRLRLTPEQLGEVRTAIASLKAALSEPEGCNEKRTDGPYGTFTWVQNGTRQAVRFSANCVAGRDSRVASAIFHADRIVDDAAKATEAVERHTYREQR</sequence>
<dbReference type="Proteomes" id="UP000503222">
    <property type="component" value="Chromosome"/>
</dbReference>
<accession>A0A6G7YS17</accession>
<reference evidence="2 3" key="1">
    <citation type="submission" date="2020-03" db="EMBL/GenBank/DDBJ databases">
        <title>Sphingomonas sp. nov., isolated from fish.</title>
        <authorList>
            <person name="Hyun D.-W."/>
            <person name="Bae J.-W."/>
        </authorList>
    </citation>
    <scope>NUCLEOTIDE SEQUENCE [LARGE SCALE GENOMIC DNA]</scope>
    <source>
        <strain evidence="2 3">HDW15B</strain>
    </source>
</reference>
<feature type="signal peptide" evidence="1">
    <location>
        <begin position="1"/>
        <end position="20"/>
    </location>
</feature>
<name>A0A6G7YS17_9SPHN</name>
<proteinExistence type="predicted"/>
<dbReference type="KEGG" id="spii:G7077_12095"/>
<evidence type="ECO:0000313" key="3">
    <source>
        <dbReference type="Proteomes" id="UP000503222"/>
    </source>
</evidence>
<keyword evidence="1" id="KW-0732">Signal</keyword>
<evidence type="ECO:0000313" key="2">
    <source>
        <dbReference type="EMBL" id="QIK79536.1"/>
    </source>
</evidence>
<evidence type="ECO:0000256" key="1">
    <source>
        <dbReference type="SAM" id="SignalP"/>
    </source>
</evidence>
<organism evidence="2 3">
    <name type="scientific">Sphingomonas piscis</name>
    <dbReference type="NCBI Taxonomy" id="2714943"/>
    <lineage>
        <taxon>Bacteria</taxon>
        <taxon>Pseudomonadati</taxon>
        <taxon>Pseudomonadota</taxon>
        <taxon>Alphaproteobacteria</taxon>
        <taxon>Sphingomonadales</taxon>
        <taxon>Sphingomonadaceae</taxon>
        <taxon>Sphingomonas</taxon>
    </lineage>
</organism>
<dbReference type="EMBL" id="CP049869">
    <property type="protein sequence ID" value="QIK79536.1"/>
    <property type="molecule type" value="Genomic_DNA"/>
</dbReference>
<dbReference type="AlphaFoldDB" id="A0A6G7YS17"/>
<dbReference type="RefSeq" id="WP_166411923.1">
    <property type="nucleotide sequence ID" value="NZ_CP049869.1"/>
</dbReference>
<gene>
    <name evidence="2" type="ORF">G7077_12095</name>
</gene>
<keyword evidence="3" id="KW-1185">Reference proteome</keyword>
<protein>
    <submittedName>
        <fullName evidence="2">Uncharacterized protein</fullName>
    </submittedName>
</protein>
<feature type="chain" id="PRO_5026181293" evidence="1">
    <location>
        <begin position="21"/>
        <end position="171"/>
    </location>
</feature>